<dbReference type="OrthoDB" id="5818961at2759"/>
<dbReference type="AlphaFoldDB" id="A0A8K0CY09"/>
<dbReference type="Pfam" id="PF17921">
    <property type="entry name" value="Integrase_H2C2"/>
    <property type="match status" value="1"/>
</dbReference>
<name>A0A8K0CY09_IGNLU</name>
<dbReference type="PANTHER" id="PTHR37984:SF5">
    <property type="entry name" value="PROTEIN NYNRIN-LIKE"/>
    <property type="match status" value="1"/>
</dbReference>
<dbReference type="InterPro" id="IPR050951">
    <property type="entry name" value="Retrovirus_Pol_polyprotein"/>
</dbReference>
<dbReference type="InterPro" id="IPR041588">
    <property type="entry name" value="Integrase_H2C2"/>
</dbReference>
<dbReference type="EMBL" id="VTPC01005660">
    <property type="protein sequence ID" value="KAF2895775.1"/>
    <property type="molecule type" value="Genomic_DNA"/>
</dbReference>
<comment type="caution">
    <text evidence="3">The sequence shown here is derived from an EMBL/GenBank/DDBJ whole genome shotgun (WGS) entry which is preliminary data.</text>
</comment>
<organism evidence="3 4">
    <name type="scientific">Ignelater luminosus</name>
    <name type="common">Cucubano</name>
    <name type="synonym">Pyrophorus luminosus</name>
    <dbReference type="NCBI Taxonomy" id="2038154"/>
    <lineage>
        <taxon>Eukaryota</taxon>
        <taxon>Metazoa</taxon>
        <taxon>Ecdysozoa</taxon>
        <taxon>Arthropoda</taxon>
        <taxon>Hexapoda</taxon>
        <taxon>Insecta</taxon>
        <taxon>Pterygota</taxon>
        <taxon>Neoptera</taxon>
        <taxon>Endopterygota</taxon>
        <taxon>Coleoptera</taxon>
        <taxon>Polyphaga</taxon>
        <taxon>Elateriformia</taxon>
        <taxon>Elateroidea</taxon>
        <taxon>Elateridae</taxon>
        <taxon>Agrypninae</taxon>
        <taxon>Pyrophorini</taxon>
        <taxon>Ignelater</taxon>
    </lineage>
</organism>
<dbReference type="GO" id="GO:0003964">
    <property type="term" value="F:RNA-directed DNA polymerase activity"/>
    <property type="evidence" value="ECO:0007669"/>
    <property type="project" value="UniProtKB-EC"/>
</dbReference>
<evidence type="ECO:0000259" key="2">
    <source>
        <dbReference type="Pfam" id="PF17921"/>
    </source>
</evidence>
<sequence length="162" mass="18564">MWAVVPTKLRSLLLSQLHTTHEGIGKMKANAYSYFWWPSLDKDIEGHLTSPPYHPSTNKFAENAVKSFRGALLKAPIVRCLWRLFCKDICFTIGTLYTSLWVFPIEIVPESDQEDNKIDEDKEVRVSNTQSDNGCNKEIIVKSLNVDEKPKSVIKDLQRLNL</sequence>
<protein>
    <recommendedName>
        <fullName evidence="1">RNA-directed DNA polymerase</fullName>
        <ecNumber evidence="1">2.7.7.49</ecNumber>
    </recommendedName>
</protein>
<evidence type="ECO:0000313" key="4">
    <source>
        <dbReference type="Proteomes" id="UP000801492"/>
    </source>
</evidence>
<evidence type="ECO:0000313" key="3">
    <source>
        <dbReference type="EMBL" id="KAF2895775.1"/>
    </source>
</evidence>
<reference evidence="3" key="1">
    <citation type="submission" date="2019-08" db="EMBL/GenBank/DDBJ databases">
        <title>The genome of the North American firefly Photinus pyralis.</title>
        <authorList>
            <consortium name="Photinus pyralis genome working group"/>
            <person name="Fallon T.R."/>
            <person name="Sander Lower S.E."/>
            <person name="Weng J.-K."/>
        </authorList>
    </citation>
    <scope>NUCLEOTIDE SEQUENCE</scope>
    <source>
        <strain evidence="3">TRF0915ILg1</strain>
        <tissue evidence="3">Whole body</tissue>
    </source>
</reference>
<dbReference type="PANTHER" id="PTHR37984">
    <property type="entry name" value="PROTEIN CBG26694"/>
    <property type="match status" value="1"/>
</dbReference>
<dbReference type="Proteomes" id="UP000801492">
    <property type="component" value="Unassembled WGS sequence"/>
</dbReference>
<gene>
    <name evidence="3" type="ORF">ILUMI_10399</name>
</gene>
<dbReference type="EC" id="2.7.7.49" evidence="1"/>
<keyword evidence="4" id="KW-1185">Reference proteome</keyword>
<feature type="domain" description="Integrase zinc-binding" evidence="2">
    <location>
        <begin position="5"/>
        <end position="46"/>
    </location>
</feature>
<evidence type="ECO:0000256" key="1">
    <source>
        <dbReference type="ARBA" id="ARBA00012493"/>
    </source>
</evidence>
<dbReference type="Gene3D" id="1.10.340.70">
    <property type="match status" value="1"/>
</dbReference>
<accession>A0A8K0CY09</accession>
<proteinExistence type="predicted"/>